<accession>A0ABU7AXW4</accession>
<reference evidence="1 2" key="1">
    <citation type="submission" date="2021-07" db="EMBL/GenBank/DDBJ databases">
        <authorList>
            <person name="Palmer J.M."/>
        </authorList>
    </citation>
    <scope>NUCLEOTIDE SEQUENCE [LARGE SCALE GENOMIC DNA]</scope>
    <source>
        <strain evidence="1 2">AT_MEX2019</strain>
        <tissue evidence="1">Muscle</tissue>
    </source>
</reference>
<protein>
    <submittedName>
        <fullName evidence="1">Uncharacterized protein</fullName>
    </submittedName>
</protein>
<comment type="caution">
    <text evidence="1">The sequence shown here is derived from an EMBL/GenBank/DDBJ whole genome shotgun (WGS) entry which is preliminary data.</text>
</comment>
<keyword evidence="2" id="KW-1185">Reference proteome</keyword>
<dbReference type="EMBL" id="JAHUTI010032477">
    <property type="protein sequence ID" value="MED6243056.1"/>
    <property type="molecule type" value="Genomic_DNA"/>
</dbReference>
<sequence>MRLDKKHTCLKKVSQLTEHITRAPRLGSFRAQIWGRTYNFRSILKRTVVSIIWNWRKIWNHQNPPSIWSPDQTEYLGKKGLSQRSGRELTYLTNWFPCGDRRTIQKVNQGTSPIRRLW</sequence>
<proteinExistence type="predicted"/>
<name>A0ABU7AXW4_9TELE</name>
<evidence type="ECO:0000313" key="2">
    <source>
        <dbReference type="Proteomes" id="UP001345963"/>
    </source>
</evidence>
<evidence type="ECO:0000313" key="1">
    <source>
        <dbReference type="EMBL" id="MED6243056.1"/>
    </source>
</evidence>
<gene>
    <name evidence="1" type="ORF">ATANTOWER_014243</name>
</gene>
<organism evidence="1 2">
    <name type="scientific">Ataeniobius toweri</name>
    <dbReference type="NCBI Taxonomy" id="208326"/>
    <lineage>
        <taxon>Eukaryota</taxon>
        <taxon>Metazoa</taxon>
        <taxon>Chordata</taxon>
        <taxon>Craniata</taxon>
        <taxon>Vertebrata</taxon>
        <taxon>Euteleostomi</taxon>
        <taxon>Actinopterygii</taxon>
        <taxon>Neopterygii</taxon>
        <taxon>Teleostei</taxon>
        <taxon>Neoteleostei</taxon>
        <taxon>Acanthomorphata</taxon>
        <taxon>Ovalentaria</taxon>
        <taxon>Atherinomorphae</taxon>
        <taxon>Cyprinodontiformes</taxon>
        <taxon>Goodeidae</taxon>
        <taxon>Ataeniobius</taxon>
    </lineage>
</organism>
<dbReference type="Proteomes" id="UP001345963">
    <property type="component" value="Unassembled WGS sequence"/>
</dbReference>